<dbReference type="AlphaFoldDB" id="A0A1X0Y9M7"/>
<dbReference type="SUPFAM" id="SSF52091">
    <property type="entry name" value="SpoIIaa-like"/>
    <property type="match status" value="1"/>
</dbReference>
<protein>
    <recommendedName>
        <fullName evidence="1">STAS domain-containing protein</fullName>
    </recommendedName>
</protein>
<dbReference type="PROSITE" id="PS50801">
    <property type="entry name" value="STAS"/>
    <property type="match status" value="1"/>
</dbReference>
<reference evidence="2 3" key="1">
    <citation type="submission" date="2017-03" db="EMBL/GenBank/DDBJ databases">
        <title>Genomic insights into Mycobacterium simiae human colonization.</title>
        <authorList>
            <person name="Steffani J.L."/>
            <person name="Brunck M.E."/>
            <person name="Cruz E."/>
            <person name="Montiel R."/>
            <person name="Barona F."/>
        </authorList>
    </citation>
    <scope>NUCLEOTIDE SEQUENCE [LARGE SCALE GENOMIC DNA]</scope>
    <source>
        <strain evidence="2 3">MsiGto</strain>
    </source>
</reference>
<dbReference type="InterPro" id="IPR002645">
    <property type="entry name" value="STAS_dom"/>
</dbReference>
<dbReference type="CDD" id="cd07043">
    <property type="entry name" value="STAS_anti-anti-sigma_factors"/>
    <property type="match status" value="1"/>
</dbReference>
<name>A0A1X0Y9M7_MYCSI</name>
<comment type="caution">
    <text evidence="2">The sequence shown here is derived from an EMBL/GenBank/DDBJ whole genome shotgun (WGS) entry which is preliminary data.</text>
</comment>
<feature type="domain" description="STAS" evidence="1">
    <location>
        <begin position="27"/>
        <end position="112"/>
    </location>
</feature>
<evidence type="ECO:0000313" key="3">
    <source>
        <dbReference type="Proteomes" id="UP000193040"/>
    </source>
</evidence>
<dbReference type="Proteomes" id="UP000193040">
    <property type="component" value="Unassembled WGS sequence"/>
</dbReference>
<keyword evidence="3" id="KW-1185">Reference proteome</keyword>
<accession>A0A1X0Y9M7</accession>
<sequence>MTSLAFRPTTDLRGQPRCRFSIDCAGARLDVHTRRSATVLRVYGEIDAFNAGLVRDGIRRYARLKAPLILDLSQLEFLSLAGFRALLTLNEEHQRAGLHWSVVSGARLQLLGRVFPKHGLPLVDSVAEALQIVDELVQARRRWLAVPARQHEPQRAADVGHAALRRAIA</sequence>
<proteinExistence type="predicted"/>
<dbReference type="InterPro" id="IPR036513">
    <property type="entry name" value="STAS_dom_sf"/>
</dbReference>
<dbReference type="EMBL" id="MZZM01000014">
    <property type="protein sequence ID" value="ORJ61868.1"/>
    <property type="molecule type" value="Genomic_DNA"/>
</dbReference>
<evidence type="ECO:0000313" key="2">
    <source>
        <dbReference type="EMBL" id="ORJ61868.1"/>
    </source>
</evidence>
<evidence type="ECO:0000259" key="1">
    <source>
        <dbReference type="PROSITE" id="PS50801"/>
    </source>
</evidence>
<dbReference type="Gene3D" id="3.30.750.24">
    <property type="entry name" value="STAS domain"/>
    <property type="match status" value="1"/>
</dbReference>
<organism evidence="2 3">
    <name type="scientific">Mycobacterium simiae</name>
    <name type="common">Mycobacterium habana</name>
    <dbReference type="NCBI Taxonomy" id="1784"/>
    <lineage>
        <taxon>Bacteria</taxon>
        <taxon>Bacillati</taxon>
        <taxon>Actinomycetota</taxon>
        <taxon>Actinomycetes</taxon>
        <taxon>Mycobacteriales</taxon>
        <taxon>Mycobacteriaceae</taxon>
        <taxon>Mycobacterium</taxon>
        <taxon>Mycobacterium simiae complex</taxon>
    </lineage>
</organism>
<gene>
    <name evidence="2" type="ORF">B5M45_09085</name>
</gene>
<dbReference type="Pfam" id="PF01740">
    <property type="entry name" value="STAS"/>
    <property type="match status" value="1"/>
</dbReference>